<dbReference type="SFLD" id="SFLDG01084">
    <property type="entry name" value="Uncharacterised_Radical_SAM_Su"/>
    <property type="match status" value="1"/>
</dbReference>
<gene>
    <name evidence="6" type="ORF">SAMN05421641_101105</name>
</gene>
<feature type="domain" description="Elp3/MiaA/NifB-like radical SAM core" evidence="5">
    <location>
        <begin position="69"/>
        <end position="294"/>
    </location>
</feature>
<dbReference type="InterPro" id="IPR007197">
    <property type="entry name" value="rSAM"/>
</dbReference>
<evidence type="ECO:0000256" key="2">
    <source>
        <dbReference type="ARBA" id="ARBA00023004"/>
    </source>
</evidence>
<keyword evidence="6" id="KW-0456">Lyase</keyword>
<dbReference type="SFLD" id="SFLDS00029">
    <property type="entry name" value="Radical_SAM"/>
    <property type="match status" value="1"/>
</dbReference>
<keyword evidence="2" id="KW-0408">Iron</keyword>
<dbReference type="SMART" id="SM00729">
    <property type="entry name" value="Elp3"/>
    <property type="match status" value="1"/>
</dbReference>
<dbReference type="InterPro" id="IPR058240">
    <property type="entry name" value="rSAM_sf"/>
</dbReference>
<feature type="compositionally biased region" description="Basic and acidic residues" evidence="4">
    <location>
        <begin position="7"/>
        <end position="34"/>
    </location>
</feature>
<dbReference type="Gene3D" id="3.80.30.30">
    <property type="match status" value="1"/>
</dbReference>
<feature type="region of interest" description="Disordered" evidence="4">
    <location>
        <begin position="1"/>
        <end position="34"/>
    </location>
</feature>
<keyword evidence="3" id="KW-0411">Iron-sulfur</keyword>
<dbReference type="InterPro" id="IPR006638">
    <property type="entry name" value="Elp3/MiaA/NifB-like_rSAM"/>
</dbReference>
<dbReference type="RefSeq" id="WP_149763436.1">
    <property type="nucleotide sequence ID" value="NZ_FTMK01000001.1"/>
</dbReference>
<dbReference type="SUPFAM" id="SSF102114">
    <property type="entry name" value="Radical SAM enzymes"/>
    <property type="match status" value="1"/>
</dbReference>
<protein>
    <submittedName>
        <fullName evidence="6">DNA repair photolyase</fullName>
    </submittedName>
</protein>
<evidence type="ECO:0000256" key="1">
    <source>
        <dbReference type="ARBA" id="ARBA00022723"/>
    </source>
</evidence>
<evidence type="ECO:0000256" key="4">
    <source>
        <dbReference type="SAM" id="MobiDB-lite"/>
    </source>
</evidence>
<proteinExistence type="predicted"/>
<dbReference type="NCBIfam" id="NF033668">
    <property type="entry name" value="rSAM_PA0069"/>
    <property type="match status" value="1"/>
</dbReference>
<name>A0A1N6N510_9RHOB</name>
<sequence length="360" mass="39682">MSLPPRNPDEILRARGADTRPAARFEPYATEREADGWDIPEEQGLLRTEVTPERARSIITRNRSPDISFDRSINPYRGCEHGCIYCFARPSHAYLGLSPGLDFETRITAKPNAPELLAAEIGRRGYAVAPIAFGTNTDPYQPVEAKLGIMRGCLQVLHDWNHPVGLVTRGATVMRDVDLLGAMAARGQAMAGVSITTLDVELARQMEPRAPAPATRLRMIQALADAGVPVRVMVAPVIPVLTEHEMERIMQAARDAGARAASMIPIRLPLEVAPLFRDWLERHHPGKAAHVMARVQAMRGGRDNDPRFGSRMQGEGHEADLLHQRFRLARKRLGLDGPVEALDCSRFAPPPKAGDQLSLF</sequence>
<dbReference type="AlphaFoldDB" id="A0A1N6N510"/>
<dbReference type="Proteomes" id="UP000323956">
    <property type="component" value="Unassembled WGS sequence"/>
</dbReference>
<dbReference type="GO" id="GO:0051536">
    <property type="term" value="F:iron-sulfur cluster binding"/>
    <property type="evidence" value="ECO:0007669"/>
    <property type="project" value="UniProtKB-KW"/>
</dbReference>
<dbReference type="GO" id="GO:0016829">
    <property type="term" value="F:lyase activity"/>
    <property type="evidence" value="ECO:0007669"/>
    <property type="project" value="UniProtKB-KW"/>
</dbReference>
<dbReference type="CDD" id="cd01335">
    <property type="entry name" value="Radical_SAM"/>
    <property type="match status" value="1"/>
</dbReference>
<keyword evidence="1" id="KW-0479">Metal-binding</keyword>
<accession>A0A1N6N510</accession>
<dbReference type="GO" id="GO:0046872">
    <property type="term" value="F:metal ion binding"/>
    <property type="evidence" value="ECO:0007669"/>
    <property type="project" value="UniProtKB-KW"/>
</dbReference>
<reference evidence="6 7" key="1">
    <citation type="submission" date="2017-01" db="EMBL/GenBank/DDBJ databases">
        <authorList>
            <person name="Varghese N."/>
            <person name="Submissions S."/>
        </authorList>
    </citation>
    <scope>NUCLEOTIDE SEQUENCE [LARGE SCALE GENOMIC DNA]</scope>
    <source>
        <strain evidence="6 7">ATCC 700171</strain>
    </source>
</reference>
<dbReference type="OrthoDB" id="9785699at2"/>
<dbReference type="PANTHER" id="PTHR43432:SF3">
    <property type="entry name" value="SLR0285 PROTEIN"/>
    <property type="match status" value="1"/>
</dbReference>
<evidence type="ECO:0000313" key="7">
    <source>
        <dbReference type="Proteomes" id="UP000323956"/>
    </source>
</evidence>
<evidence type="ECO:0000256" key="3">
    <source>
        <dbReference type="ARBA" id="ARBA00023014"/>
    </source>
</evidence>
<organism evidence="6 7">
    <name type="scientific">Paracoccus thiocyanatus</name>
    <dbReference type="NCBI Taxonomy" id="34006"/>
    <lineage>
        <taxon>Bacteria</taxon>
        <taxon>Pseudomonadati</taxon>
        <taxon>Pseudomonadota</taxon>
        <taxon>Alphaproteobacteria</taxon>
        <taxon>Rhodobacterales</taxon>
        <taxon>Paracoccaceae</taxon>
        <taxon>Paracoccus</taxon>
    </lineage>
</organism>
<evidence type="ECO:0000259" key="5">
    <source>
        <dbReference type="SMART" id="SM00729"/>
    </source>
</evidence>
<dbReference type="InterPro" id="IPR040086">
    <property type="entry name" value="MJ0683-like"/>
</dbReference>
<dbReference type="PANTHER" id="PTHR43432">
    <property type="entry name" value="SLR0285 PROTEIN"/>
    <property type="match status" value="1"/>
</dbReference>
<evidence type="ECO:0000313" key="6">
    <source>
        <dbReference type="EMBL" id="SIP87152.1"/>
    </source>
</evidence>
<dbReference type="Pfam" id="PF04055">
    <property type="entry name" value="Radical_SAM"/>
    <property type="match status" value="1"/>
</dbReference>
<dbReference type="EMBL" id="FTMK01000001">
    <property type="protein sequence ID" value="SIP87152.1"/>
    <property type="molecule type" value="Genomic_DNA"/>
</dbReference>